<evidence type="ECO:0008006" key="3">
    <source>
        <dbReference type="Google" id="ProtNLM"/>
    </source>
</evidence>
<feature type="transmembrane region" description="Helical" evidence="1">
    <location>
        <begin position="133"/>
        <end position="149"/>
    </location>
</feature>
<name>A0A6J4K6B3_9CHLR</name>
<evidence type="ECO:0000256" key="1">
    <source>
        <dbReference type="SAM" id="Phobius"/>
    </source>
</evidence>
<gene>
    <name evidence="2" type="ORF">AVDCRST_MAG77-5636</name>
</gene>
<keyword evidence="1" id="KW-0472">Membrane</keyword>
<dbReference type="EMBL" id="CADCTC010000272">
    <property type="protein sequence ID" value="CAA9296666.1"/>
    <property type="molecule type" value="Genomic_DNA"/>
</dbReference>
<feature type="transmembrane region" description="Helical" evidence="1">
    <location>
        <begin position="220"/>
        <end position="240"/>
    </location>
</feature>
<sequence length="652" mass="70426">MTAVPRLVPALVLAAMMLAYSLTAGSLALRRHWNLESQALDMGYADQVTWNMTQGRFFRFTVFRGPVGAENGRPLQFGPGADRDSLLAFHTELLFLPLSALYFIRPGVETLIVFLTAAIALGALPAYLLAHRLLGHAVAGLAIAAAYLLSPSLQAANLSDFHLVSTASTFLLFAAYFVVSRRDRAFVVTAVLSALLKEEVALFVGALGVYAWLIQGRARFGMCIMAASLAWVAVCLLAIIPRFSGGAPSLFAARYADSISHLRTLPASWLSGRPVWPVPGFTLTYVRELLASTGFVGVVAPIELALAAPALAINGLSSSPWQHGGGAHYSAEAVAGLIFGAVAGIRRLSGWGRSVAGLPTQRLSLVLSAVVFSAALFQARAHGLLPPAARFSWPQDNGRLAALQPLLARVPPRASLSAQSNIFPHVSNRERIYVFPAVEDAEFVLIDMVGTSDPLYPDELFTEASVLLSSSRFRLLDSAAGFLLLERSQAVSGVTSRPQPSEAFLSFTHAAPTERWHPATARFDDLFEVVAYGAPLVPEVSFVGRRVLPVFYVRALRPIDRAYRFTTFRVGPDGLARIHDDGTPTQLWRPTYRWQPGEVVKLQYPPMTYATGERLGVGVQVGAEVDVPRLAAISQTLPLADHDRVAILGRLP</sequence>
<organism evidence="2">
    <name type="scientific">uncultured Chloroflexota bacterium</name>
    <dbReference type="NCBI Taxonomy" id="166587"/>
    <lineage>
        <taxon>Bacteria</taxon>
        <taxon>Bacillati</taxon>
        <taxon>Chloroflexota</taxon>
        <taxon>environmental samples</taxon>
    </lineage>
</organism>
<feature type="transmembrane region" description="Helical" evidence="1">
    <location>
        <begin position="326"/>
        <end position="345"/>
    </location>
</feature>
<feature type="transmembrane region" description="Helical" evidence="1">
    <location>
        <begin position="161"/>
        <end position="179"/>
    </location>
</feature>
<feature type="transmembrane region" description="Helical" evidence="1">
    <location>
        <begin position="185"/>
        <end position="213"/>
    </location>
</feature>
<feature type="transmembrane region" description="Helical" evidence="1">
    <location>
        <begin position="111"/>
        <end position="127"/>
    </location>
</feature>
<proteinExistence type="predicted"/>
<dbReference type="Pfam" id="PF09852">
    <property type="entry name" value="DUF2079"/>
    <property type="match status" value="1"/>
</dbReference>
<feature type="transmembrane region" description="Helical" evidence="1">
    <location>
        <begin position="365"/>
        <end position="385"/>
    </location>
</feature>
<protein>
    <recommendedName>
        <fullName evidence="3">Glycosyltransferase RgtA/B/C/D-like domain-containing protein</fullName>
    </recommendedName>
</protein>
<reference evidence="2" key="1">
    <citation type="submission" date="2020-02" db="EMBL/GenBank/DDBJ databases">
        <authorList>
            <person name="Meier V. D."/>
        </authorList>
    </citation>
    <scope>NUCLEOTIDE SEQUENCE</scope>
    <source>
        <strain evidence="2">AVDCRST_MAG77</strain>
    </source>
</reference>
<feature type="transmembrane region" description="Helical" evidence="1">
    <location>
        <begin position="289"/>
        <end position="314"/>
    </location>
</feature>
<dbReference type="AlphaFoldDB" id="A0A6J4K6B3"/>
<keyword evidence="1" id="KW-1133">Transmembrane helix</keyword>
<keyword evidence="1" id="KW-0812">Transmembrane</keyword>
<dbReference type="InterPro" id="IPR018650">
    <property type="entry name" value="STSV1_Orf64"/>
</dbReference>
<evidence type="ECO:0000313" key="2">
    <source>
        <dbReference type="EMBL" id="CAA9296666.1"/>
    </source>
</evidence>
<accession>A0A6J4K6B3</accession>